<dbReference type="Gene3D" id="3.30.470.20">
    <property type="entry name" value="ATP-grasp fold, B domain"/>
    <property type="match status" value="1"/>
</dbReference>
<dbReference type="InterPro" id="IPR004344">
    <property type="entry name" value="TTL/TTLL_fam"/>
</dbReference>
<reference evidence="2 3" key="1">
    <citation type="submission" date="2016-11" db="EMBL/GenBank/DDBJ databases">
        <title>The macronuclear genome of Stentor coeruleus: a giant cell with tiny introns.</title>
        <authorList>
            <person name="Slabodnick M."/>
            <person name="Ruby J.G."/>
            <person name="Reiff S.B."/>
            <person name="Swart E.C."/>
            <person name="Gosai S."/>
            <person name="Prabakaran S."/>
            <person name="Witkowska E."/>
            <person name="Larue G.E."/>
            <person name="Fisher S."/>
            <person name="Freeman R.M."/>
            <person name="Gunawardena J."/>
            <person name="Chu W."/>
            <person name="Stover N.A."/>
            <person name="Gregory B.D."/>
            <person name="Nowacki M."/>
            <person name="Derisi J."/>
            <person name="Roy S.W."/>
            <person name="Marshall W.F."/>
            <person name="Sood P."/>
        </authorList>
    </citation>
    <scope>NUCLEOTIDE SEQUENCE [LARGE SCALE GENOMIC DNA]</scope>
    <source>
        <strain evidence="2">WM001</strain>
    </source>
</reference>
<protein>
    <recommendedName>
        <fullName evidence="4">Tubulin--tyrosine ligase-like protein 9</fullName>
    </recommendedName>
</protein>
<dbReference type="PROSITE" id="PS51221">
    <property type="entry name" value="TTL"/>
    <property type="match status" value="1"/>
</dbReference>
<comment type="caution">
    <text evidence="2">The sequence shown here is derived from an EMBL/GenBank/DDBJ whole genome shotgun (WGS) entry which is preliminary data.</text>
</comment>
<dbReference type="Proteomes" id="UP000187209">
    <property type="component" value="Unassembled WGS sequence"/>
</dbReference>
<gene>
    <name evidence="2" type="ORF">SteCoe_28440</name>
</gene>
<dbReference type="SUPFAM" id="SSF56059">
    <property type="entry name" value="Glutathione synthetase ATP-binding domain-like"/>
    <property type="match status" value="1"/>
</dbReference>
<evidence type="ECO:0000313" key="3">
    <source>
        <dbReference type="Proteomes" id="UP000187209"/>
    </source>
</evidence>
<feature type="region of interest" description="Disordered" evidence="1">
    <location>
        <begin position="1"/>
        <end position="24"/>
    </location>
</feature>
<dbReference type="PANTHER" id="PTHR46069">
    <property type="entry name" value="TUBULIN TYROSINE LIGASE"/>
    <property type="match status" value="1"/>
</dbReference>
<proteinExistence type="predicted"/>
<dbReference type="AlphaFoldDB" id="A0A1R2B871"/>
<dbReference type="PANTHER" id="PTHR46069:SF1">
    <property type="entry name" value="CHROMOSOME UNDETERMINED SCAFFOLD_125, WHOLE GENOME SHOTGUN SEQUENCE"/>
    <property type="match status" value="1"/>
</dbReference>
<sequence length="602" mass="69896">MKNRYSSNTKLSPGKRESDNISTRTLCGSVEPSVIAKTKRDISAKRVQKKLEKDNIFSLEQSLQFSPLRSVKSSILKTSERESRISTNPSASQAKSPGNYISYIRFTKNSSQKAIKLSSPCNSPKFLSPASLTTRKLQKTNPKRTKNRVEDDKLWRKLINNSNGIETQGIFFANYSIYIGKGNNSNLVKKTIQSRNWWTVTEFKEKANFVWTQWKDKPFLGTLQCATDKNHKVDAVASLCVKSAQNLISGMSLIANSHSYVSLATEKFIPEMSKLHNKIEFNHFLSNKKDLFLTMKAYYNSIGVDVFEKVPLTFNVSIGEVDPEFLAFNEKFFEFERYKEIHPNFQNLWIIKPGEFTNRGQGIKVCKTLEEITALVTVSEHTFIIQKYIENPLLITKRKFDIRCYSLVTCINGVIQGYFYLDGYLRTTSHEFTMKDTNNLYIHLTNDAIQKHSKEYGRFENGNKLSYKDFQRYLERRFPEKKINFYSEILPKIKEIVRETILASYKKIDTNRRLNCMEIFGYDFMIDRNFKPWLIEVNTNPCLELSSKYLSVIIPSMLDNAFKIVLDCIFPPPIGEYIEFPQENRFELIFHEYVEGNKVEET</sequence>
<organism evidence="2 3">
    <name type="scientific">Stentor coeruleus</name>
    <dbReference type="NCBI Taxonomy" id="5963"/>
    <lineage>
        <taxon>Eukaryota</taxon>
        <taxon>Sar</taxon>
        <taxon>Alveolata</taxon>
        <taxon>Ciliophora</taxon>
        <taxon>Postciliodesmatophora</taxon>
        <taxon>Heterotrichea</taxon>
        <taxon>Heterotrichida</taxon>
        <taxon>Stentoridae</taxon>
        <taxon>Stentor</taxon>
    </lineage>
</organism>
<evidence type="ECO:0000313" key="2">
    <source>
        <dbReference type="EMBL" id="OMJ72988.1"/>
    </source>
</evidence>
<dbReference type="OrthoDB" id="435398at2759"/>
<accession>A0A1R2B871</accession>
<evidence type="ECO:0008006" key="4">
    <source>
        <dbReference type="Google" id="ProtNLM"/>
    </source>
</evidence>
<evidence type="ECO:0000256" key="1">
    <source>
        <dbReference type="SAM" id="MobiDB-lite"/>
    </source>
</evidence>
<dbReference type="EMBL" id="MPUH01000857">
    <property type="protein sequence ID" value="OMJ72988.1"/>
    <property type="molecule type" value="Genomic_DNA"/>
</dbReference>
<keyword evidence="3" id="KW-1185">Reference proteome</keyword>
<name>A0A1R2B871_9CILI</name>
<dbReference type="Pfam" id="PF03133">
    <property type="entry name" value="TTL"/>
    <property type="match status" value="1"/>
</dbReference>
<feature type="compositionally biased region" description="Polar residues" evidence="1">
    <location>
        <begin position="1"/>
        <end position="11"/>
    </location>
</feature>